<reference evidence="2 3" key="1">
    <citation type="submission" date="2022-01" db="EMBL/GenBank/DDBJ databases">
        <authorList>
            <person name="Xiong W."/>
            <person name="Schranz E."/>
        </authorList>
    </citation>
    <scope>NUCLEOTIDE SEQUENCE [LARGE SCALE GENOMIC DNA]</scope>
</reference>
<protein>
    <recommendedName>
        <fullName evidence="1">K-box domain-containing protein</fullName>
    </recommendedName>
</protein>
<dbReference type="GO" id="GO:0003700">
    <property type="term" value="F:DNA-binding transcription factor activity"/>
    <property type="evidence" value="ECO:0007669"/>
    <property type="project" value="InterPro"/>
</dbReference>
<feature type="domain" description="K-box" evidence="1">
    <location>
        <begin position="32"/>
        <end position="122"/>
    </location>
</feature>
<dbReference type="PROSITE" id="PS51297">
    <property type="entry name" value="K_BOX"/>
    <property type="match status" value="1"/>
</dbReference>
<sequence length="180" mass="20992">MNLDRKVDEVAIYITGVKLKRNRQVQESLHTKMFWQGEAVQLRQQLQYLQQSHRQLLGEELFGLNVNELQNLETQLETSLKGVRIKKEQGLTNEVKELHHKGSLVAHENKELHKKLNLLIQEHAELKEKMIFTSQAYQLHCNNNELHAHISLQLSQPQPQKNYLPTETMKLGLQLNSKTC</sequence>
<dbReference type="EMBL" id="CAKMRJ010002223">
    <property type="protein sequence ID" value="CAH1426118.1"/>
    <property type="molecule type" value="Genomic_DNA"/>
</dbReference>
<dbReference type="Pfam" id="PF01486">
    <property type="entry name" value="K-box"/>
    <property type="match status" value="1"/>
</dbReference>
<organism evidence="2 3">
    <name type="scientific">Lactuca virosa</name>
    <dbReference type="NCBI Taxonomy" id="75947"/>
    <lineage>
        <taxon>Eukaryota</taxon>
        <taxon>Viridiplantae</taxon>
        <taxon>Streptophyta</taxon>
        <taxon>Embryophyta</taxon>
        <taxon>Tracheophyta</taxon>
        <taxon>Spermatophyta</taxon>
        <taxon>Magnoliopsida</taxon>
        <taxon>eudicotyledons</taxon>
        <taxon>Gunneridae</taxon>
        <taxon>Pentapetalae</taxon>
        <taxon>asterids</taxon>
        <taxon>campanulids</taxon>
        <taxon>Asterales</taxon>
        <taxon>Asteraceae</taxon>
        <taxon>Cichorioideae</taxon>
        <taxon>Cichorieae</taxon>
        <taxon>Lactucinae</taxon>
        <taxon>Lactuca</taxon>
    </lineage>
</organism>
<dbReference type="GO" id="GO:0005634">
    <property type="term" value="C:nucleus"/>
    <property type="evidence" value="ECO:0007669"/>
    <property type="project" value="InterPro"/>
</dbReference>
<evidence type="ECO:0000259" key="1">
    <source>
        <dbReference type="PROSITE" id="PS51297"/>
    </source>
</evidence>
<dbReference type="AlphaFoldDB" id="A0AAU9MZT1"/>
<evidence type="ECO:0000313" key="2">
    <source>
        <dbReference type="EMBL" id="CAH1426118.1"/>
    </source>
</evidence>
<accession>A0AAU9MZT1</accession>
<proteinExistence type="predicted"/>
<name>A0AAU9MZT1_9ASTR</name>
<keyword evidence="3" id="KW-1185">Reference proteome</keyword>
<evidence type="ECO:0000313" key="3">
    <source>
        <dbReference type="Proteomes" id="UP001157418"/>
    </source>
</evidence>
<dbReference type="InterPro" id="IPR002487">
    <property type="entry name" value="TF_Kbox"/>
</dbReference>
<gene>
    <name evidence="2" type="ORF">LVIROSA_LOCUS13216</name>
</gene>
<comment type="caution">
    <text evidence="2">The sequence shown here is derived from an EMBL/GenBank/DDBJ whole genome shotgun (WGS) entry which is preliminary data.</text>
</comment>
<dbReference type="Proteomes" id="UP001157418">
    <property type="component" value="Unassembled WGS sequence"/>
</dbReference>